<name>A0ABD5QER0_9EURY</name>
<comment type="caution">
    <text evidence="2">The sequence shown here is derived from an EMBL/GenBank/DDBJ whole genome shotgun (WGS) entry which is preliminary data.</text>
</comment>
<evidence type="ECO:0000313" key="2">
    <source>
        <dbReference type="EMBL" id="MFC4988220.1"/>
    </source>
</evidence>
<reference evidence="2 3" key="1">
    <citation type="journal article" date="2019" name="Int. J. Syst. Evol. Microbiol.">
        <title>The Global Catalogue of Microorganisms (GCM) 10K type strain sequencing project: providing services to taxonomists for standard genome sequencing and annotation.</title>
        <authorList>
            <consortium name="The Broad Institute Genomics Platform"/>
            <consortium name="The Broad Institute Genome Sequencing Center for Infectious Disease"/>
            <person name="Wu L."/>
            <person name="Ma J."/>
        </authorList>
    </citation>
    <scope>NUCLEOTIDE SEQUENCE [LARGE SCALE GENOMIC DNA]</scope>
    <source>
        <strain evidence="2 3">CGMCC 1.15824</strain>
    </source>
</reference>
<dbReference type="Proteomes" id="UP001595925">
    <property type="component" value="Unassembled WGS sequence"/>
</dbReference>
<evidence type="ECO:0008006" key="4">
    <source>
        <dbReference type="Google" id="ProtNLM"/>
    </source>
</evidence>
<evidence type="ECO:0000313" key="3">
    <source>
        <dbReference type="Proteomes" id="UP001595925"/>
    </source>
</evidence>
<organism evidence="2 3">
    <name type="scientific">Saliphagus infecundisoli</name>
    <dbReference type="NCBI Taxonomy" id="1849069"/>
    <lineage>
        <taxon>Archaea</taxon>
        <taxon>Methanobacteriati</taxon>
        <taxon>Methanobacteriota</taxon>
        <taxon>Stenosarchaea group</taxon>
        <taxon>Halobacteria</taxon>
        <taxon>Halobacteriales</taxon>
        <taxon>Natrialbaceae</taxon>
        <taxon>Saliphagus</taxon>
    </lineage>
</organism>
<gene>
    <name evidence="2" type="ORF">ACFPFO_10715</name>
</gene>
<keyword evidence="3" id="KW-1185">Reference proteome</keyword>
<accession>A0ABD5QER0</accession>
<keyword evidence="1" id="KW-0472">Membrane</keyword>
<proteinExistence type="predicted"/>
<dbReference type="EMBL" id="JBHSJG010000036">
    <property type="protein sequence ID" value="MFC4988220.1"/>
    <property type="molecule type" value="Genomic_DNA"/>
</dbReference>
<evidence type="ECO:0000256" key="1">
    <source>
        <dbReference type="SAM" id="Phobius"/>
    </source>
</evidence>
<dbReference type="AlphaFoldDB" id="A0ABD5QER0"/>
<feature type="transmembrane region" description="Helical" evidence="1">
    <location>
        <begin position="12"/>
        <end position="32"/>
    </location>
</feature>
<dbReference type="RefSeq" id="WP_224827084.1">
    <property type="nucleotide sequence ID" value="NZ_JAIVEF010000001.1"/>
</dbReference>
<protein>
    <recommendedName>
        <fullName evidence="4">Major facilitator superfamily (MFS) profile domain-containing protein</fullName>
    </recommendedName>
</protein>
<feature type="transmembrane region" description="Helical" evidence="1">
    <location>
        <begin position="38"/>
        <end position="59"/>
    </location>
</feature>
<keyword evidence="1" id="KW-1133">Transmembrane helix</keyword>
<keyword evidence="1" id="KW-0812">Transmembrane</keyword>
<sequence length="78" mass="7807">MGDDLTRRLDRITLLLGAILGVQTATLLVLAAATGVSIVALASASVIALVVVGLLVALLGGALTEANPFGGTDRPRGR</sequence>